<evidence type="ECO:0000256" key="3">
    <source>
        <dbReference type="SAM" id="SignalP"/>
    </source>
</evidence>
<comment type="caution">
    <text evidence="4">The sequence shown here is derived from an EMBL/GenBank/DDBJ whole genome shotgun (WGS) entry which is preliminary data.</text>
</comment>
<reference evidence="4" key="2">
    <citation type="submission" date="2021-04" db="EMBL/GenBank/DDBJ databases">
        <authorList>
            <person name="Gilroy R."/>
        </authorList>
    </citation>
    <scope>NUCLEOTIDE SEQUENCE</scope>
    <source>
        <strain evidence="4">CHK32-1732</strain>
    </source>
</reference>
<name>A0A9D1RS05_9CORY</name>
<dbReference type="EMBL" id="DXGC01000093">
    <property type="protein sequence ID" value="HIW92213.1"/>
    <property type="molecule type" value="Genomic_DNA"/>
</dbReference>
<dbReference type="Proteomes" id="UP000824190">
    <property type="component" value="Unassembled WGS sequence"/>
</dbReference>
<feature type="chain" id="PRO_5039260583" description="SDR-like Ig domain-containing protein" evidence="3">
    <location>
        <begin position="23"/>
        <end position="380"/>
    </location>
</feature>
<keyword evidence="2" id="KW-0472">Membrane</keyword>
<reference evidence="4" key="1">
    <citation type="journal article" date="2021" name="PeerJ">
        <title>Extensive microbial diversity within the chicken gut microbiome revealed by metagenomics and culture.</title>
        <authorList>
            <person name="Gilroy R."/>
            <person name="Ravi A."/>
            <person name="Getino M."/>
            <person name="Pursley I."/>
            <person name="Horton D.L."/>
            <person name="Alikhan N.F."/>
            <person name="Baker D."/>
            <person name="Gharbi K."/>
            <person name="Hall N."/>
            <person name="Watson M."/>
            <person name="Adriaenssens E.M."/>
            <person name="Foster-Nyarko E."/>
            <person name="Jarju S."/>
            <person name="Secka A."/>
            <person name="Antonio M."/>
            <person name="Oren A."/>
            <person name="Chaudhuri R.R."/>
            <person name="La Ragione R."/>
            <person name="Hildebrand F."/>
            <person name="Pallen M.J."/>
        </authorList>
    </citation>
    <scope>NUCLEOTIDE SEQUENCE</scope>
    <source>
        <strain evidence="4">CHK32-1732</strain>
    </source>
</reference>
<evidence type="ECO:0000256" key="2">
    <source>
        <dbReference type="SAM" id="Phobius"/>
    </source>
</evidence>
<accession>A0A9D1RS05</accession>
<evidence type="ECO:0008006" key="6">
    <source>
        <dbReference type="Google" id="ProtNLM"/>
    </source>
</evidence>
<organism evidence="4 5">
    <name type="scientific">Candidatus Corynebacterium avicola</name>
    <dbReference type="NCBI Taxonomy" id="2838527"/>
    <lineage>
        <taxon>Bacteria</taxon>
        <taxon>Bacillati</taxon>
        <taxon>Actinomycetota</taxon>
        <taxon>Actinomycetes</taxon>
        <taxon>Mycobacteriales</taxon>
        <taxon>Corynebacteriaceae</taxon>
        <taxon>Corynebacterium</taxon>
    </lineage>
</organism>
<evidence type="ECO:0000256" key="1">
    <source>
        <dbReference type="SAM" id="MobiDB-lite"/>
    </source>
</evidence>
<feature type="transmembrane region" description="Helical" evidence="2">
    <location>
        <begin position="341"/>
        <end position="364"/>
    </location>
</feature>
<evidence type="ECO:0000313" key="5">
    <source>
        <dbReference type="Proteomes" id="UP000824190"/>
    </source>
</evidence>
<keyword evidence="2" id="KW-0812">Transmembrane</keyword>
<feature type="compositionally biased region" description="Low complexity" evidence="1">
    <location>
        <begin position="304"/>
        <end position="317"/>
    </location>
</feature>
<feature type="signal peptide" evidence="3">
    <location>
        <begin position="1"/>
        <end position="22"/>
    </location>
</feature>
<dbReference type="AlphaFoldDB" id="A0A9D1RS05"/>
<keyword evidence="3" id="KW-0732">Signal</keyword>
<gene>
    <name evidence="4" type="ORF">H9870_11200</name>
</gene>
<evidence type="ECO:0000313" key="4">
    <source>
        <dbReference type="EMBL" id="HIW92213.1"/>
    </source>
</evidence>
<feature type="region of interest" description="Disordered" evidence="1">
    <location>
        <begin position="213"/>
        <end position="320"/>
    </location>
</feature>
<feature type="compositionally biased region" description="Polar residues" evidence="1">
    <location>
        <begin position="213"/>
        <end position="225"/>
    </location>
</feature>
<feature type="compositionally biased region" description="Low complexity" evidence="1">
    <location>
        <begin position="257"/>
        <end position="272"/>
    </location>
</feature>
<keyword evidence="2" id="KW-1133">Transmembrane helix</keyword>
<protein>
    <recommendedName>
        <fullName evidence="6">SDR-like Ig domain-containing protein</fullName>
    </recommendedName>
</protein>
<sequence length="380" mass="38829">MLKNTQTRRAANRTLTRGGVLAAVIALTPLTPLTSLTVAPAVAAPAQTQQAYDCTITVDENPGQPSQMDLTVKMNLNLPDQVTAGEEFTVDGDFSVQLPSELGTLMGAYFPSARLTSDGLMLPVTIGGEEQLVSTSYIDSGKIDTRNPPVVFGGDFTTDPIQVPENAEGEVGVTMPRNDSVPAISRDGKAAITAILAAEGGLVPGYDKGTDRVSCNTKGEPSQIGTVPIVAGQDGADGAGQGASAAAGDGADGAGGADSANSGNSGNDAAAAPRTNRVADAQGAGDDGEERDEEREGEEDAASDGENAAASAEQAAAMREMSDQMRLASMNEAASREDGSYVSIGTIALGTLGVVVASVLFTVAMNTRTRRLERAAEDFD</sequence>
<feature type="compositionally biased region" description="Acidic residues" evidence="1">
    <location>
        <begin position="286"/>
        <end position="303"/>
    </location>
</feature>
<proteinExistence type="predicted"/>